<feature type="compositionally biased region" description="Basic and acidic residues" evidence="1">
    <location>
        <begin position="1"/>
        <end position="13"/>
    </location>
</feature>
<feature type="region of interest" description="Disordered" evidence="1">
    <location>
        <begin position="1"/>
        <end position="45"/>
    </location>
</feature>
<sequence>MDSSKAKRREDVHACAGRRSRHRSKKEEADFRRNGGNPVKKLLLD</sequence>
<proteinExistence type="predicted"/>
<gene>
    <name evidence="2" type="ORF">INH39_26500</name>
</gene>
<protein>
    <submittedName>
        <fullName evidence="2">Uncharacterized protein</fullName>
    </submittedName>
</protein>
<keyword evidence="3" id="KW-1185">Reference proteome</keyword>
<evidence type="ECO:0000256" key="1">
    <source>
        <dbReference type="SAM" id="MobiDB-lite"/>
    </source>
</evidence>
<dbReference type="RefSeq" id="WP_166881041.1">
    <property type="nucleotide sequence ID" value="NZ_CP063361.1"/>
</dbReference>
<evidence type="ECO:0000313" key="3">
    <source>
        <dbReference type="Proteomes" id="UP000831532"/>
    </source>
</evidence>
<reference evidence="2 3" key="1">
    <citation type="submission" date="2020-10" db="EMBL/GenBank/DDBJ databases">
        <title>Genome analysis of Massilia species.</title>
        <authorList>
            <person name="Jung D.-H."/>
        </authorList>
    </citation>
    <scope>NUCLEOTIDE SEQUENCE [LARGE SCALE GENOMIC DNA]</scope>
    <source>
        <strain evidence="3">sipir</strain>
    </source>
</reference>
<name>A0ABY4A2H2_9BURK</name>
<dbReference type="EMBL" id="CP063361">
    <property type="protein sequence ID" value="UOD28952.1"/>
    <property type="molecule type" value="Genomic_DNA"/>
</dbReference>
<organism evidence="2 3">
    <name type="scientific">Massilia violaceinigra</name>
    <dbReference type="NCBI Taxonomy" id="2045208"/>
    <lineage>
        <taxon>Bacteria</taxon>
        <taxon>Pseudomonadati</taxon>
        <taxon>Pseudomonadota</taxon>
        <taxon>Betaproteobacteria</taxon>
        <taxon>Burkholderiales</taxon>
        <taxon>Oxalobacteraceae</taxon>
        <taxon>Telluria group</taxon>
        <taxon>Massilia</taxon>
    </lineage>
</organism>
<accession>A0ABY4A2H2</accession>
<evidence type="ECO:0000313" key="2">
    <source>
        <dbReference type="EMBL" id="UOD28952.1"/>
    </source>
</evidence>
<dbReference type="Proteomes" id="UP000831532">
    <property type="component" value="Chromosome"/>
</dbReference>